<keyword evidence="4" id="KW-1185">Reference proteome</keyword>
<evidence type="ECO:0000313" key="4">
    <source>
        <dbReference type="Proteomes" id="UP000013201"/>
    </source>
</evidence>
<dbReference type="PANTHER" id="PTHR41534:SF2">
    <property type="entry name" value="3-PHENYLPROPIONATE_CINNAMIC ACID DIOXYGENASE SUBUNIT BETA"/>
    <property type="match status" value="1"/>
</dbReference>
<reference evidence="3 4" key="1">
    <citation type="submission" date="2013-03" db="EMBL/GenBank/DDBJ databases">
        <authorList>
            <person name="Le V."/>
        </authorList>
    </citation>
    <scope>NUCLEOTIDE SEQUENCE [LARGE SCALE GENOMIC DNA]</scope>
    <source>
        <strain evidence="3 4">BiD32</strain>
    </source>
</reference>
<reference evidence="4" key="2">
    <citation type="submission" date="2013-04" db="EMBL/GenBank/DDBJ databases">
        <title>Bisphenol A degrading Sphingobium sp. strain BiD32.</title>
        <authorList>
            <person name="Nielsen J.L."/>
            <person name="Zhou N.A."/>
            <person name="Kjeldal H."/>
        </authorList>
    </citation>
    <scope>NUCLEOTIDE SEQUENCE [LARGE SCALE GENOMIC DNA]</scope>
    <source>
        <strain evidence="4">BiD32</strain>
    </source>
</reference>
<dbReference type="RefSeq" id="WP_006948996.1">
    <property type="nucleotide sequence ID" value="NZ_CAVK010000009.1"/>
</dbReference>
<dbReference type="InterPro" id="IPR032710">
    <property type="entry name" value="NTF2-like_dom_sf"/>
</dbReference>
<keyword evidence="3" id="KW-0223">Dioxygenase</keyword>
<dbReference type="EMBL" id="CAVK010000009">
    <property type="protein sequence ID" value="CCW15835.1"/>
    <property type="molecule type" value="Genomic_DNA"/>
</dbReference>
<dbReference type="Gene3D" id="3.10.450.50">
    <property type="match status" value="1"/>
</dbReference>
<dbReference type="PANTHER" id="PTHR41534">
    <property type="entry name" value="BLR3401 PROTEIN"/>
    <property type="match status" value="1"/>
</dbReference>
<evidence type="ECO:0000256" key="1">
    <source>
        <dbReference type="ARBA" id="ARBA00009570"/>
    </source>
</evidence>
<dbReference type="CDD" id="cd00667">
    <property type="entry name" value="ring_hydroxylating_dioxygenases_beta"/>
    <property type="match status" value="1"/>
</dbReference>
<dbReference type="Pfam" id="PF00866">
    <property type="entry name" value="Ring_hydroxyl_B"/>
    <property type="match status" value="1"/>
</dbReference>
<keyword evidence="2" id="KW-0560">Oxidoreductase</keyword>
<evidence type="ECO:0000313" key="3">
    <source>
        <dbReference type="EMBL" id="CCW15835.1"/>
    </source>
</evidence>
<dbReference type="GO" id="GO:0051213">
    <property type="term" value="F:dioxygenase activity"/>
    <property type="evidence" value="ECO:0007669"/>
    <property type="project" value="UniProtKB-KW"/>
</dbReference>
<dbReference type="GO" id="GO:0019380">
    <property type="term" value="P:3-phenylpropionate catabolic process"/>
    <property type="evidence" value="ECO:0007669"/>
    <property type="project" value="TreeGrafter"/>
</dbReference>
<dbReference type="Proteomes" id="UP000013201">
    <property type="component" value="Unassembled WGS sequence"/>
</dbReference>
<dbReference type="SUPFAM" id="SSF54427">
    <property type="entry name" value="NTF2-like"/>
    <property type="match status" value="1"/>
</dbReference>
<organism evidence="3 4">
    <name type="scientific">Sphingobium indicum BiD32</name>
    <dbReference type="NCBI Taxonomy" id="1301087"/>
    <lineage>
        <taxon>Bacteria</taxon>
        <taxon>Pseudomonadati</taxon>
        <taxon>Pseudomonadota</taxon>
        <taxon>Alphaproteobacteria</taxon>
        <taxon>Sphingomonadales</taxon>
        <taxon>Sphingomonadaceae</taxon>
        <taxon>Sphingobium</taxon>
    </lineage>
</organism>
<gene>
    <name evidence="3" type="ORF">EBBID32_1630</name>
</gene>
<accession>N1MF27</accession>
<dbReference type="InterPro" id="IPR000391">
    <property type="entry name" value="Rng_hydr_dOase-bsu"/>
</dbReference>
<comment type="similarity">
    <text evidence="1">Belongs to the bacterial ring-hydroxylating dioxygenase beta subunit family.</text>
</comment>
<proteinExistence type="inferred from homology"/>
<protein>
    <submittedName>
        <fullName evidence="3">Dioxygenase component</fullName>
    </submittedName>
</protein>
<comment type="caution">
    <text evidence="3">The sequence shown here is derived from an EMBL/GenBank/DDBJ whole genome shotgun (WGS) entry which is preliminary data.</text>
</comment>
<evidence type="ECO:0000256" key="2">
    <source>
        <dbReference type="ARBA" id="ARBA00023002"/>
    </source>
</evidence>
<dbReference type="AlphaFoldDB" id="N1MF27"/>
<name>N1MF27_9SPHN</name>
<sequence>MMAGTATLDSPAEAVPIATTLEDLLLYHEISQFIYREARLQDDHQYDAWEALWADDALYWVPANGDDSIDPDHEMSIIYDNRSRIALRIRQLHTGRRWAQEPRSNLRRTISNVEVTIAGNGDVHANANGIIYESHPRGDVVWAAQFKYVLRRIDGGLRMARKTVLLPNNDTALWSMAFLV</sequence>